<evidence type="ECO:0000313" key="10">
    <source>
        <dbReference type="EMBL" id="SPQ18206.1"/>
    </source>
</evidence>
<feature type="transmembrane region" description="Helical" evidence="8">
    <location>
        <begin position="134"/>
        <end position="153"/>
    </location>
</feature>
<evidence type="ECO:0000256" key="2">
    <source>
        <dbReference type="ARBA" id="ARBA00008170"/>
    </source>
</evidence>
<feature type="compositionally biased region" description="Low complexity" evidence="7">
    <location>
        <begin position="516"/>
        <end position="540"/>
    </location>
</feature>
<evidence type="ECO:0000256" key="6">
    <source>
        <dbReference type="ARBA" id="ARBA00023136"/>
    </source>
</evidence>
<dbReference type="PANTHER" id="PTHR12266">
    <property type="entry name" value="NA+/CA2+ K+ INDEPENDENT EXCHANGER"/>
    <property type="match status" value="1"/>
</dbReference>
<dbReference type="InterPro" id="IPR044880">
    <property type="entry name" value="NCX_ion-bd_dom_sf"/>
</dbReference>
<feature type="transmembrane region" description="Helical" evidence="8">
    <location>
        <begin position="921"/>
        <end position="946"/>
    </location>
</feature>
<dbReference type="GO" id="GO:0006874">
    <property type="term" value="P:intracellular calcium ion homeostasis"/>
    <property type="evidence" value="ECO:0007669"/>
    <property type="project" value="TreeGrafter"/>
</dbReference>
<keyword evidence="5 8" id="KW-1133">Transmembrane helix</keyword>
<feature type="transmembrane region" description="Helical" evidence="8">
    <location>
        <begin position="744"/>
        <end position="763"/>
    </location>
</feature>
<evidence type="ECO:0000256" key="1">
    <source>
        <dbReference type="ARBA" id="ARBA00004141"/>
    </source>
</evidence>
<feature type="region of interest" description="Disordered" evidence="7">
    <location>
        <begin position="707"/>
        <end position="737"/>
    </location>
</feature>
<keyword evidence="6 8" id="KW-0472">Membrane</keyword>
<feature type="transmembrane region" description="Helical" evidence="8">
    <location>
        <begin position="958"/>
        <end position="976"/>
    </location>
</feature>
<feature type="region of interest" description="Disordered" evidence="7">
    <location>
        <begin position="635"/>
        <end position="654"/>
    </location>
</feature>
<name>A0A3S4EX03_9PEZI</name>
<feature type="compositionally biased region" description="Polar residues" evidence="7">
    <location>
        <begin position="408"/>
        <end position="420"/>
    </location>
</feature>
<feature type="transmembrane region" description="Helical" evidence="8">
    <location>
        <begin position="874"/>
        <end position="901"/>
    </location>
</feature>
<evidence type="ECO:0000313" key="11">
    <source>
        <dbReference type="Proteomes" id="UP000289323"/>
    </source>
</evidence>
<feature type="transmembrane region" description="Helical" evidence="8">
    <location>
        <begin position="103"/>
        <end position="122"/>
    </location>
</feature>
<feature type="region of interest" description="Disordered" evidence="7">
    <location>
        <begin position="278"/>
        <end position="346"/>
    </location>
</feature>
<comment type="subcellular location">
    <subcellularLocation>
        <location evidence="1">Membrane</location>
        <topology evidence="1">Multi-pass membrane protein</topology>
    </subcellularLocation>
</comment>
<evidence type="ECO:0000256" key="3">
    <source>
        <dbReference type="ARBA" id="ARBA00022448"/>
    </source>
</evidence>
<feature type="compositionally biased region" description="Polar residues" evidence="7">
    <location>
        <begin position="463"/>
        <end position="477"/>
    </location>
</feature>
<feature type="transmembrane region" description="Helical" evidence="8">
    <location>
        <begin position="775"/>
        <end position="796"/>
    </location>
</feature>
<reference evidence="10 11" key="1">
    <citation type="submission" date="2018-04" db="EMBL/GenBank/DDBJ databases">
        <authorList>
            <person name="Huttner S."/>
            <person name="Dainat J."/>
        </authorList>
    </citation>
    <scope>NUCLEOTIDE SEQUENCE [LARGE SCALE GENOMIC DNA]</scope>
</reference>
<dbReference type="Proteomes" id="UP000289323">
    <property type="component" value="Unassembled WGS sequence"/>
</dbReference>
<feature type="compositionally biased region" description="Basic and acidic residues" evidence="7">
    <location>
        <begin position="279"/>
        <end position="288"/>
    </location>
</feature>
<feature type="transmembrane region" description="Helical" evidence="8">
    <location>
        <begin position="230"/>
        <end position="254"/>
    </location>
</feature>
<feature type="domain" description="Sodium/calcium exchanger membrane region" evidence="9">
    <location>
        <begin position="812"/>
        <end position="972"/>
    </location>
</feature>
<evidence type="ECO:0000259" key="9">
    <source>
        <dbReference type="Pfam" id="PF01699"/>
    </source>
</evidence>
<feature type="transmembrane region" description="Helical" evidence="8">
    <location>
        <begin position="206"/>
        <end position="224"/>
    </location>
</feature>
<evidence type="ECO:0000256" key="4">
    <source>
        <dbReference type="ARBA" id="ARBA00022692"/>
    </source>
</evidence>
<accession>A0A3S4EX03</accession>
<keyword evidence="4 8" id="KW-0812">Transmembrane</keyword>
<protein>
    <submittedName>
        <fullName evidence="10">Bdfc3847-2b85-4ff2-8df6-ab2ae16c1c94</fullName>
    </submittedName>
</protein>
<feature type="transmembrane region" description="Helical" evidence="8">
    <location>
        <begin position="173"/>
        <end position="194"/>
    </location>
</feature>
<feature type="transmembrane region" description="Helical" evidence="8">
    <location>
        <begin position="20"/>
        <end position="39"/>
    </location>
</feature>
<comment type="similarity">
    <text evidence="2">Belongs to the Ca(2+):cation antiporter (CaCA) (TC 2.A.19) family.</text>
</comment>
<feature type="compositionally biased region" description="Polar residues" evidence="7">
    <location>
        <begin position="446"/>
        <end position="456"/>
    </location>
</feature>
<dbReference type="InterPro" id="IPR051359">
    <property type="entry name" value="CaCA_antiporter"/>
</dbReference>
<feature type="transmembrane region" description="Helical" evidence="8">
    <location>
        <begin position="808"/>
        <end position="826"/>
    </location>
</feature>
<gene>
    <name evidence="10" type="ORF">TT172_LOCUS625</name>
</gene>
<proteinExistence type="inferred from homology"/>
<organism evidence="10 11">
    <name type="scientific">Thermothielavioides terrestris</name>
    <dbReference type="NCBI Taxonomy" id="2587410"/>
    <lineage>
        <taxon>Eukaryota</taxon>
        <taxon>Fungi</taxon>
        <taxon>Dikarya</taxon>
        <taxon>Ascomycota</taxon>
        <taxon>Pezizomycotina</taxon>
        <taxon>Sordariomycetes</taxon>
        <taxon>Sordariomycetidae</taxon>
        <taxon>Sordariales</taxon>
        <taxon>Chaetomiaceae</taxon>
        <taxon>Thermothielavioides</taxon>
    </lineage>
</organism>
<dbReference type="GO" id="GO:0008324">
    <property type="term" value="F:monoatomic cation transmembrane transporter activity"/>
    <property type="evidence" value="ECO:0007669"/>
    <property type="project" value="TreeGrafter"/>
</dbReference>
<evidence type="ECO:0000256" key="7">
    <source>
        <dbReference type="SAM" id="MobiDB-lite"/>
    </source>
</evidence>
<evidence type="ECO:0000256" key="8">
    <source>
        <dbReference type="SAM" id="Phobius"/>
    </source>
</evidence>
<dbReference type="InterPro" id="IPR004837">
    <property type="entry name" value="NaCa_Exmemb"/>
</dbReference>
<dbReference type="Gene3D" id="1.20.1420.30">
    <property type="entry name" value="NCX, central ion-binding region"/>
    <property type="match status" value="2"/>
</dbReference>
<dbReference type="GO" id="GO:0016020">
    <property type="term" value="C:membrane"/>
    <property type="evidence" value="ECO:0007669"/>
    <property type="project" value="UniProtKB-SubCell"/>
</dbReference>
<dbReference type="EMBL" id="OUUZ01000001">
    <property type="protein sequence ID" value="SPQ18206.1"/>
    <property type="molecule type" value="Genomic_DNA"/>
</dbReference>
<feature type="region of interest" description="Disordered" evidence="7">
    <location>
        <begin position="399"/>
        <end position="557"/>
    </location>
</feature>
<dbReference type="AlphaFoldDB" id="A0A3S4EX03"/>
<keyword evidence="3" id="KW-0813">Transport</keyword>
<sequence length="986" mass="105706">MSPSPLRGRRLRSRHSARPAVGAVLLVSLIAAIALFRQASGTNGVGSSHLGARDLRADEVGCREVHHAADQCAFVLENCEDDEAGLIHYLTFYYCTLGAAKPAAFALLAAWLGLLFTTIGIAASDFFSVNLSTIAGVLGLSESLAGVTFLAFGNGSPDVFSTFAAMGSNSGSMAVGELIGAAGFITAVVAGSMALVREFKVSKRTFVRDIIFFIAAVSFTMVFLADGELHLWECFTMIGFYLFYVIVVVGWHWLSTRRRRHRLRVTASRTHMYGAPGRAAEELEPYRDEPDEDEATPVGGRSRRAPEPGDISALERGPLIEVDGMPRAPDDSGATAEPDEDEEEQREIHVAAEMASSMRVNRPRWGRSNTTITPIRPSLVGVLEFRSVLSSLQKERNMHMGPVHGRTHSFQQQPAASSTAEDTRGRSRIQASPAQVAAGTRERALSSGNSPLNLQNADLPLTSAASLPETRTSSTARTVDGRLAPPHGPALSAGASPRGSHDVPKPTGQSLHIRIPSPGRPSSGRSSPSLSPFPGLSESPAVLTPHQELGGFSLPGPLDTRLHSFPGLDEQEDRPRPVKWWPYGLLPAPHVLLATMFPTLQGWKEKTLWDKLVSLISAPSIFFLVATLPVVETENEENESEIGPADSPEAGTPGGIATPVWVEEGGTVQPETEWQAYRRRTRSVTSRSSPLYLSPCTLPLDARHPPAAQITSGVPASQRPKPAGADSHRDTASSGDARSGWNRWLVAVQLFTGPLFVVFIAWANTADDFVEPKKALLRMTLYSLVFSLCLLGPLLLTTSADKKPKYHFLLCFLGFVISVAWISTIAGEVVGVLKAFGVILNISEAILGLTVFAVGNSLGDLVADVTVARLGYPVMALAACFGGPMLNILLGVGIGGAWMGISSAKQKHRKHPGAPLHYKPYRIQVGGTLLISAATVLLTLTVLLIAVPSNNWVMSRKIGWGLICIWTVGTIVNLVAELTGTWSDVS</sequence>
<dbReference type="PANTHER" id="PTHR12266:SF0">
    <property type="entry name" value="MITOCHONDRIAL SODIUM_CALCIUM EXCHANGER PROTEIN"/>
    <property type="match status" value="1"/>
</dbReference>
<evidence type="ECO:0000256" key="5">
    <source>
        <dbReference type="ARBA" id="ARBA00022989"/>
    </source>
</evidence>
<feature type="transmembrane region" description="Helical" evidence="8">
    <location>
        <begin position="832"/>
        <end position="854"/>
    </location>
</feature>
<feature type="domain" description="Sodium/calcium exchanger membrane region" evidence="9">
    <location>
        <begin position="109"/>
        <end position="249"/>
    </location>
</feature>
<dbReference type="Pfam" id="PF01699">
    <property type="entry name" value="Na_Ca_ex"/>
    <property type="match status" value="2"/>
</dbReference>